<proteinExistence type="predicted"/>
<dbReference type="OrthoDB" id="6132182at2759"/>
<dbReference type="SUPFAM" id="SSF48056">
    <property type="entry name" value="Di-copper centre-containing domain"/>
    <property type="match status" value="1"/>
</dbReference>
<name>A0A0B7FMY1_THACB</name>
<dbReference type="InterPro" id="IPR002227">
    <property type="entry name" value="Tyrosinase_Cu-bd"/>
</dbReference>
<dbReference type="Pfam" id="PF00264">
    <property type="entry name" value="Tyrosinase"/>
    <property type="match status" value="1"/>
</dbReference>
<dbReference type="EMBL" id="LN679137">
    <property type="protein sequence ID" value="CEL59050.1"/>
    <property type="molecule type" value="Genomic_DNA"/>
</dbReference>
<evidence type="ECO:0000259" key="1">
    <source>
        <dbReference type="Pfam" id="PF00264"/>
    </source>
</evidence>
<organism evidence="2 3">
    <name type="scientific">Thanatephorus cucumeris (strain AG1-IB / isolate 7/3/14)</name>
    <name type="common">Lettuce bottom rot fungus</name>
    <name type="synonym">Rhizoctonia solani</name>
    <dbReference type="NCBI Taxonomy" id="1108050"/>
    <lineage>
        <taxon>Eukaryota</taxon>
        <taxon>Fungi</taxon>
        <taxon>Dikarya</taxon>
        <taxon>Basidiomycota</taxon>
        <taxon>Agaricomycotina</taxon>
        <taxon>Agaricomycetes</taxon>
        <taxon>Cantharellales</taxon>
        <taxon>Ceratobasidiaceae</taxon>
        <taxon>Rhizoctonia</taxon>
        <taxon>Rhizoctonia solani AG-1</taxon>
    </lineage>
</organism>
<accession>A0A0B7FMY1</accession>
<feature type="domain" description="Tyrosinase copper-binding" evidence="1">
    <location>
        <begin position="48"/>
        <end position="115"/>
    </location>
</feature>
<evidence type="ECO:0000313" key="2">
    <source>
        <dbReference type="EMBL" id="CEL59050.1"/>
    </source>
</evidence>
<dbReference type="Proteomes" id="UP000059188">
    <property type="component" value="Unassembled WGS sequence"/>
</dbReference>
<dbReference type="GO" id="GO:0016491">
    <property type="term" value="F:oxidoreductase activity"/>
    <property type="evidence" value="ECO:0007669"/>
    <property type="project" value="InterPro"/>
</dbReference>
<protein>
    <recommendedName>
        <fullName evidence="1">Tyrosinase copper-binding domain-containing protein</fullName>
    </recommendedName>
</protein>
<dbReference type="InterPro" id="IPR008922">
    <property type="entry name" value="Di-copper_centre_dom_sf"/>
</dbReference>
<dbReference type="Gene3D" id="1.10.1280.10">
    <property type="entry name" value="Di-copper center containing domain from catechol oxidase"/>
    <property type="match status" value="1"/>
</dbReference>
<reference evidence="2 3" key="1">
    <citation type="submission" date="2014-11" db="EMBL/GenBank/DDBJ databases">
        <authorList>
            <person name="Wibberg Daniel"/>
        </authorList>
    </citation>
    <scope>NUCLEOTIDE SEQUENCE [LARGE SCALE GENOMIC DNA]</scope>
    <source>
        <strain evidence="2">Rhizoctonia solani AG1-IB 7/3/14</strain>
    </source>
</reference>
<dbReference type="AlphaFoldDB" id="A0A0B7FMY1"/>
<gene>
    <name evidence="2" type="ORF">RSOLAG1IB_09037</name>
</gene>
<sequence length="115" mass="12774">MDEEREDARTVLGMVLLAQEPIQVEPEPFDEQTFSFKFTTPDVLACSTITPAKISEIVTGFMGDYVEFAAHMDGVRAQGMHNAAHLMTRPGDLSINPSHSPNDPLFFLHANVDRI</sequence>
<keyword evidence="3" id="KW-1185">Reference proteome</keyword>
<dbReference type="STRING" id="1108050.A0A0B7FMY1"/>
<evidence type="ECO:0000313" key="3">
    <source>
        <dbReference type="Proteomes" id="UP000059188"/>
    </source>
</evidence>